<organism evidence="2 3">
    <name type="scientific">Cercophora newfieldiana</name>
    <dbReference type="NCBI Taxonomy" id="92897"/>
    <lineage>
        <taxon>Eukaryota</taxon>
        <taxon>Fungi</taxon>
        <taxon>Dikarya</taxon>
        <taxon>Ascomycota</taxon>
        <taxon>Pezizomycotina</taxon>
        <taxon>Sordariomycetes</taxon>
        <taxon>Sordariomycetidae</taxon>
        <taxon>Sordariales</taxon>
        <taxon>Lasiosphaeriaceae</taxon>
        <taxon>Cercophora</taxon>
    </lineage>
</organism>
<gene>
    <name evidence="2" type="ORF">B0T16DRAFT_418162</name>
</gene>
<evidence type="ECO:0000259" key="1">
    <source>
        <dbReference type="Pfam" id="PF13391"/>
    </source>
</evidence>
<dbReference type="Proteomes" id="UP001174936">
    <property type="component" value="Unassembled WGS sequence"/>
</dbReference>
<name>A0AA40CIX7_9PEZI</name>
<dbReference type="AlphaFoldDB" id="A0AA40CIX7"/>
<comment type="caution">
    <text evidence="2">The sequence shown here is derived from an EMBL/GenBank/DDBJ whole genome shotgun (WGS) entry which is preliminary data.</text>
</comment>
<accession>A0AA40CIX7</accession>
<dbReference type="Pfam" id="PF13391">
    <property type="entry name" value="HNH_2"/>
    <property type="match status" value="1"/>
</dbReference>
<dbReference type="EMBL" id="JAULSV010000006">
    <property type="protein sequence ID" value="KAK0640596.1"/>
    <property type="molecule type" value="Genomic_DNA"/>
</dbReference>
<proteinExistence type="predicted"/>
<evidence type="ECO:0000313" key="2">
    <source>
        <dbReference type="EMBL" id="KAK0640596.1"/>
    </source>
</evidence>
<evidence type="ECO:0000313" key="3">
    <source>
        <dbReference type="Proteomes" id="UP001174936"/>
    </source>
</evidence>
<keyword evidence="3" id="KW-1185">Reference proteome</keyword>
<sequence>MDPVPPSPHHRHQASLEDIILLSDEPEPLDAVQRGRAEQKFYHIVRHFEAAEGGTRSNSNSNSNSNSSQYNRPLLVRLTYEYARSRESQDIFLRALFHSLALSLNDQDDVDLDRNQEQLRAALSLFADYLFDNFFFPLRASSGKTPQLSPLVHSAIQRAQGGEVREFLGTPERIASLRGECLVRDRHRCVISRQFDLDEAKRRFKADGSNALDDDGDPLMTADSKFAHLEVAHILPHSLTKMGSEADGSQSLPPSKKAALDILNMFDKGVAHFIEGNDIDRPRNAITLTQQHHTSFGCFDIFFEPVPGQGAHTYQIRSFLPPLFIQDIPVVRTLFLTENRSIEPPSARFLALHRAIAHILHLSGAGDYAQKILRDREWKDTREDGSTELGYLVALRLGERSSAVHT</sequence>
<reference evidence="2" key="1">
    <citation type="submission" date="2023-06" db="EMBL/GenBank/DDBJ databases">
        <title>Genome-scale phylogeny and comparative genomics of the fungal order Sordariales.</title>
        <authorList>
            <consortium name="Lawrence Berkeley National Laboratory"/>
            <person name="Hensen N."/>
            <person name="Bonometti L."/>
            <person name="Westerberg I."/>
            <person name="Brannstrom I.O."/>
            <person name="Guillou S."/>
            <person name="Cros-Aarteil S."/>
            <person name="Calhoun S."/>
            <person name="Haridas S."/>
            <person name="Kuo A."/>
            <person name="Mondo S."/>
            <person name="Pangilinan J."/>
            <person name="Riley R."/>
            <person name="Labutti K."/>
            <person name="Andreopoulos B."/>
            <person name="Lipzen A."/>
            <person name="Chen C."/>
            <person name="Yanf M."/>
            <person name="Daum C."/>
            <person name="Ng V."/>
            <person name="Clum A."/>
            <person name="Steindorff A."/>
            <person name="Ohm R."/>
            <person name="Martin F."/>
            <person name="Silar P."/>
            <person name="Natvig D."/>
            <person name="Lalanne C."/>
            <person name="Gautier V."/>
            <person name="Ament-Velasquez S.L."/>
            <person name="Kruys A."/>
            <person name="Hutchinson M.I."/>
            <person name="Powell A.J."/>
            <person name="Barry K."/>
            <person name="Miller A.N."/>
            <person name="Grigoriev I.V."/>
            <person name="Debuchy R."/>
            <person name="Gladieux P."/>
            <person name="Thoren M.H."/>
            <person name="Johannesson H."/>
        </authorList>
    </citation>
    <scope>NUCLEOTIDE SEQUENCE</scope>
    <source>
        <strain evidence="2">SMH2532-1</strain>
    </source>
</reference>
<feature type="domain" description="HNH nuclease" evidence="1">
    <location>
        <begin position="221"/>
        <end position="304"/>
    </location>
</feature>
<protein>
    <recommendedName>
        <fullName evidence="1">HNH nuclease domain-containing protein</fullName>
    </recommendedName>
</protein>
<dbReference type="InterPro" id="IPR003615">
    <property type="entry name" value="HNH_nuc"/>
</dbReference>